<accession>A0ABN7V705</accession>
<dbReference type="EMBL" id="CAJVQB010009518">
    <property type="protein sequence ID" value="CAG8730900.1"/>
    <property type="molecule type" value="Genomic_DNA"/>
</dbReference>
<name>A0ABN7V705_GIGMA</name>
<dbReference type="InterPro" id="IPR036188">
    <property type="entry name" value="FAD/NAD-bd_sf"/>
</dbReference>
<reference evidence="1 2" key="1">
    <citation type="submission" date="2021-06" db="EMBL/GenBank/DDBJ databases">
        <authorList>
            <person name="Kallberg Y."/>
            <person name="Tangrot J."/>
            <person name="Rosling A."/>
        </authorList>
    </citation>
    <scope>NUCLEOTIDE SEQUENCE [LARGE SCALE GENOMIC DNA]</scope>
    <source>
        <strain evidence="1 2">120-4 pot B 10/14</strain>
    </source>
</reference>
<proteinExistence type="predicted"/>
<keyword evidence="2" id="KW-1185">Reference proteome</keyword>
<organism evidence="1 2">
    <name type="scientific">Gigaspora margarita</name>
    <dbReference type="NCBI Taxonomy" id="4874"/>
    <lineage>
        <taxon>Eukaryota</taxon>
        <taxon>Fungi</taxon>
        <taxon>Fungi incertae sedis</taxon>
        <taxon>Mucoromycota</taxon>
        <taxon>Glomeromycotina</taxon>
        <taxon>Glomeromycetes</taxon>
        <taxon>Diversisporales</taxon>
        <taxon>Gigasporaceae</taxon>
        <taxon>Gigaspora</taxon>
    </lineage>
</organism>
<comment type="caution">
    <text evidence="1">The sequence shown here is derived from an EMBL/GenBank/DDBJ whole genome shotgun (WGS) entry which is preliminary data.</text>
</comment>
<dbReference type="Gene3D" id="3.50.50.60">
    <property type="entry name" value="FAD/NAD(P)-binding domain"/>
    <property type="match status" value="1"/>
</dbReference>
<gene>
    <name evidence="1" type="ORF">GMARGA_LOCUS14390</name>
</gene>
<evidence type="ECO:0000313" key="2">
    <source>
        <dbReference type="Proteomes" id="UP000789901"/>
    </source>
</evidence>
<dbReference type="Proteomes" id="UP000789901">
    <property type="component" value="Unassembled WGS sequence"/>
</dbReference>
<sequence>PFKPVFNLFIVEMMHFLLWDYSSEYLFLVAENIDFIDKLYKEVKNKEGFDIKNMHVKICNIFYQMDEKLARVVYYDLEKYKSKPRGQIPKISYHDYVILAIPQVPATQIISSFGSTTVYIYNEEVKIPSIGLKKIYNNDDDDKGILLPLMLSFKNEKEAANAHYSYSHLEGWLEGAFISAINAVLEIIVAANNSNINALNTEAKKLFQDLESVVSPIV</sequence>
<feature type="non-terminal residue" evidence="1">
    <location>
        <position position="1"/>
    </location>
</feature>
<evidence type="ECO:0000313" key="1">
    <source>
        <dbReference type="EMBL" id="CAG8730900.1"/>
    </source>
</evidence>
<protein>
    <submittedName>
        <fullName evidence="1">28766_t:CDS:1</fullName>
    </submittedName>
</protein>